<dbReference type="PANTHER" id="PTHR11102:SF147">
    <property type="entry name" value="SEL1L ADAPTOR SUBUNIT OF ERAD E3 UBIQUITIN LIGASE"/>
    <property type="match status" value="1"/>
</dbReference>
<dbReference type="InterPro" id="IPR050767">
    <property type="entry name" value="Sel1_AlgK"/>
</dbReference>
<dbReference type="InterPro" id="IPR006597">
    <property type="entry name" value="Sel1-like"/>
</dbReference>
<evidence type="ECO:0000256" key="1">
    <source>
        <dbReference type="SAM" id="SignalP"/>
    </source>
</evidence>
<dbReference type="Pfam" id="PF08238">
    <property type="entry name" value="Sel1"/>
    <property type="match status" value="4"/>
</dbReference>
<protein>
    <submittedName>
        <fullName evidence="2">Alginate biosynthesis regulator</fullName>
    </submittedName>
</protein>
<dbReference type="PROSITE" id="PS51257">
    <property type="entry name" value="PROKAR_LIPOPROTEIN"/>
    <property type="match status" value="1"/>
</dbReference>
<feature type="chain" id="PRO_5001911333" evidence="1">
    <location>
        <begin position="22"/>
        <end position="448"/>
    </location>
</feature>
<dbReference type="PATRIC" id="fig|1177154.3.peg.3074"/>
<organism evidence="2 3">
    <name type="scientific">Alcanivorax nanhaiticus</name>
    <dbReference type="NCBI Taxonomy" id="1177154"/>
    <lineage>
        <taxon>Bacteria</taxon>
        <taxon>Pseudomonadati</taxon>
        <taxon>Pseudomonadota</taxon>
        <taxon>Gammaproteobacteria</taxon>
        <taxon>Oceanospirillales</taxon>
        <taxon>Alcanivoracaceae</taxon>
        <taxon>Alcanivorax</taxon>
    </lineage>
</organism>
<name>A0A095UM97_9GAMM</name>
<keyword evidence="1" id="KW-0732">Signal</keyword>
<dbReference type="GO" id="GO:0036503">
    <property type="term" value="P:ERAD pathway"/>
    <property type="evidence" value="ECO:0007669"/>
    <property type="project" value="TreeGrafter"/>
</dbReference>
<comment type="caution">
    <text evidence="2">The sequence shown here is derived from an EMBL/GenBank/DDBJ whole genome shotgun (WGS) entry which is preliminary data.</text>
</comment>
<dbReference type="eggNOG" id="COG0790">
    <property type="taxonomic scope" value="Bacteria"/>
</dbReference>
<dbReference type="Proteomes" id="UP000029444">
    <property type="component" value="Unassembled WGS sequence"/>
</dbReference>
<gene>
    <name evidence="2" type="ORF">Y5S_03033</name>
</gene>
<evidence type="ECO:0000313" key="3">
    <source>
        <dbReference type="Proteomes" id="UP000029444"/>
    </source>
</evidence>
<accession>A0A095UM97</accession>
<dbReference type="STRING" id="1177154.Y5S_03033"/>
<dbReference type="RefSeq" id="WP_231552715.1">
    <property type="nucleotide sequence ID" value="NZ_ARXV01000015.1"/>
</dbReference>
<dbReference type="InterPro" id="IPR011990">
    <property type="entry name" value="TPR-like_helical_dom_sf"/>
</dbReference>
<dbReference type="PANTHER" id="PTHR11102">
    <property type="entry name" value="SEL-1-LIKE PROTEIN"/>
    <property type="match status" value="1"/>
</dbReference>
<sequence length="448" mass="50537">MASRLVILCLLGGLSACQMPADTNTARYLLAQGNTQQAREQLRELAEAGDAAAQVEYGKLLAAEQGADPAQAMVWYQRAWQQHDYRAGPASLRLFKRYQGSLAFGEARARELLAPLRPRESEEDLRLALDVVALYPGAATDQQWQEWLRLYRRSCVMDCYFETYAGRYAQHKDNVEQAEAMYARALHRDPRAVEYLQDMHWQNGTPERFVALMQDLEGDVSLDGAYCLRVATLIKANATAAEHDPSVMRWLQRAADNGEPQALSEQLRYMLSWPNFYSHRDFTAKVAELMPLDPAVATFFRAQGDMQSGWYALRPERARDDLEKLVSQGMTQALMPLGTLYQSGFLGEADMERAVMYYTRAAEAGMAEGDASLSSLYATGRGVMRDPIRAYAHKEASKVLLPRTARQESDERLELPEALQPAADQAAQKLVAQRRRWLEEQFHVAITP</sequence>
<feature type="signal peptide" evidence="1">
    <location>
        <begin position="1"/>
        <end position="21"/>
    </location>
</feature>
<dbReference type="eggNOG" id="COG0457">
    <property type="taxonomic scope" value="Bacteria"/>
</dbReference>
<evidence type="ECO:0000313" key="2">
    <source>
        <dbReference type="EMBL" id="KGD63610.1"/>
    </source>
</evidence>
<dbReference type="EMBL" id="ARXV01000015">
    <property type="protein sequence ID" value="KGD63610.1"/>
    <property type="molecule type" value="Genomic_DNA"/>
</dbReference>
<dbReference type="SMART" id="SM00671">
    <property type="entry name" value="SEL1"/>
    <property type="match status" value="4"/>
</dbReference>
<dbReference type="Gene3D" id="1.25.40.10">
    <property type="entry name" value="Tetratricopeptide repeat domain"/>
    <property type="match status" value="1"/>
</dbReference>
<dbReference type="AlphaFoldDB" id="A0A095UM97"/>
<reference evidence="2 3" key="1">
    <citation type="submission" date="2012-09" db="EMBL/GenBank/DDBJ databases">
        <title>Genome Sequence of alkane-degrading Bacterium Alcanivorax sp. 19-m-6.</title>
        <authorList>
            <person name="Lai Q."/>
            <person name="Shao Z."/>
        </authorList>
    </citation>
    <scope>NUCLEOTIDE SEQUENCE [LARGE SCALE GENOMIC DNA]</scope>
    <source>
        <strain evidence="2 3">19-m-6</strain>
    </source>
</reference>
<keyword evidence="3" id="KW-1185">Reference proteome</keyword>
<dbReference type="SUPFAM" id="SSF81901">
    <property type="entry name" value="HCP-like"/>
    <property type="match status" value="2"/>
</dbReference>
<proteinExistence type="predicted"/>